<name>A0A812PSC1_9DINO</name>
<dbReference type="Proteomes" id="UP000604046">
    <property type="component" value="Unassembled WGS sequence"/>
</dbReference>
<dbReference type="InterPro" id="IPR011990">
    <property type="entry name" value="TPR-like_helical_dom_sf"/>
</dbReference>
<organism evidence="2 3">
    <name type="scientific">Symbiodinium natans</name>
    <dbReference type="NCBI Taxonomy" id="878477"/>
    <lineage>
        <taxon>Eukaryota</taxon>
        <taxon>Sar</taxon>
        <taxon>Alveolata</taxon>
        <taxon>Dinophyceae</taxon>
        <taxon>Suessiales</taxon>
        <taxon>Symbiodiniaceae</taxon>
        <taxon>Symbiodinium</taxon>
    </lineage>
</organism>
<dbReference type="SUPFAM" id="SSF48452">
    <property type="entry name" value="TPR-like"/>
    <property type="match status" value="1"/>
</dbReference>
<sequence>MAAASRLTLACLLVTADSQSPACGNETSCIDVINKLQIVGTQRAYLDSYELLNRTLAVYPTSARLWSLQAKLETFYLLQWSLAGDSIERSLALEDTANAHIFRGWLSATPGRVNKTLSERDFVAAQQLAPGDFWPHFEMGAWLSHVADRFEDSRAQYEIVQAKAGKNSFLQFFFGLLLKYHMRTPREKERGKEMIQSALSVASTLPGQAAGNLGFQAQILASRGRTSEALECCDFSERILDPSETSLWVVCSIIRQQMLVV</sequence>
<keyword evidence="1" id="KW-0732">Signal</keyword>
<gene>
    <name evidence="2" type="ORF">SNAT2548_LOCUS19414</name>
</gene>
<reference evidence="2" key="1">
    <citation type="submission" date="2021-02" db="EMBL/GenBank/DDBJ databases">
        <authorList>
            <person name="Dougan E. K."/>
            <person name="Rhodes N."/>
            <person name="Thang M."/>
            <person name="Chan C."/>
        </authorList>
    </citation>
    <scope>NUCLEOTIDE SEQUENCE</scope>
</reference>
<proteinExistence type="predicted"/>
<dbReference type="EMBL" id="CAJNDS010002178">
    <property type="protein sequence ID" value="CAE7361087.1"/>
    <property type="molecule type" value="Genomic_DNA"/>
</dbReference>
<comment type="caution">
    <text evidence="2">The sequence shown here is derived from an EMBL/GenBank/DDBJ whole genome shotgun (WGS) entry which is preliminary data.</text>
</comment>
<evidence type="ECO:0000313" key="3">
    <source>
        <dbReference type="Proteomes" id="UP000604046"/>
    </source>
</evidence>
<dbReference type="Gene3D" id="1.25.40.10">
    <property type="entry name" value="Tetratricopeptide repeat domain"/>
    <property type="match status" value="1"/>
</dbReference>
<keyword evidence="3" id="KW-1185">Reference proteome</keyword>
<dbReference type="AlphaFoldDB" id="A0A812PSC1"/>
<evidence type="ECO:0000256" key="1">
    <source>
        <dbReference type="SAM" id="SignalP"/>
    </source>
</evidence>
<dbReference type="OrthoDB" id="426090at2759"/>
<accession>A0A812PSC1</accession>
<feature type="signal peptide" evidence="1">
    <location>
        <begin position="1"/>
        <end position="18"/>
    </location>
</feature>
<feature type="chain" id="PRO_5032940263" evidence="1">
    <location>
        <begin position="19"/>
        <end position="261"/>
    </location>
</feature>
<protein>
    <submittedName>
        <fullName evidence="2">Uncharacterized protein</fullName>
    </submittedName>
</protein>
<evidence type="ECO:0000313" key="2">
    <source>
        <dbReference type="EMBL" id="CAE7361087.1"/>
    </source>
</evidence>